<dbReference type="EMBL" id="SNRY01000920">
    <property type="protein sequence ID" value="KAA6335168.1"/>
    <property type="molecule type" value="Genomic_DNA"/>
</dbReference>
<proteinExistence type="predicted"/>
<evidence type="ECO:0008006" key="2">
    <source>
        <dbReference type="Google" id="ProtNLM"/>
    </source>
</evidence>
<protein>
    <recommendedName>
        <fullName evidence="2">Transposase InsH N-terminal domain-containing protein</fullName>
    </recommendedName>
</protein>
<organism evidence="1">
    <name type="scientific">termite gut metagenome</name>
    <dbReference type="NCBI Taxonomy" id="433724"/>
    <lineage>
        <taxon>unclassified sequences</taxon>
        <taxon>metagenomes</taxon>
        <taxon>organismal metagenomes</taxon>
    </lineage>
</organism>
<dbReference type="AlphaFoldDB" id="A0A5J4RN87"/>
<gene>
    <name evidence="1" type="ORF">EZS27_016575</name>
</gene>
<sequence>MSIFRDHKVGINQLLGVIPEALLSHLSENAKVDYYSKILQGKKMFYLLMYGILENERLSQRTLEDTFHDPVFKMLFNLDQTESVCRSSISERLSKMNSDYFKQIYECIYEQFSELYSEEEQLKYNLLRIDSTIVSETSNKLSEGLVYLKFLQRLNIPVKMLPCRKLSETM</sequence>
<comment type="caution">
    <text evidence="1">The sequence shown here is derived from an EMBL/GenBank/DDBJ whole genome shotgun (WGS) entry which is preliminary data.</text>
</comment>
<evidence type="ECO:0000313" key="1">
    <source>
        <dbReference type="EMBL" id="KAA6335168.1"/>
    </source>
</evidence>
<accession>A0A5J4RN87</accession>
<name>A0A5J4RN87_9ZZZZ</name>
<reference evidence="1" key="1">
    <citation type="submission" date="2019-03" db="EMBL/GenBank/DDBJ databases">
        <title>Single cell metagenomics reveals metabolic interactions within the superorganism composed of flagellate Streblomastix strix and complex community of Bacteroidetes bacteria on its surface.</title>
        <authorList>
            <person name="Treitli S.C."/>
            <person name="Kolisko M."/>
            <person name="Husnik F."/>
            <person name="Keeling P."/>
            <person name="Hampl V."/>
        </authorList>
    </citation>
    <scope>NUCLEOTIDE SEQUENCE</scope>
    <source>
        <strain evidence="1">STM</strain>
    </source>
</reference>